<accession>A0ABT0JZW5</accession>
<dbReference type="InterPro" id="IPR000157">
    <property type="entry name" value="TIR_dom"/>
</dbReference>
<dbReference type="Pfam" id="PF13676">
    <property type="entry name" value="TIR_2"/>
    <property type="match status" value="1"/>
</dbReference>
<evidence type="ECO:0000313" key="4">
    <source>
        <dbReference type="Proteomes" id="UP001201873"/>
    </source>
</evidence>
<dbReference type="Proteomes" id="UP001201873">
    <property type="component" value="Unassembled WGS sequence"/>
</dbReference>
<dbReference type="InterPro" id="IPR035897">
    <property type="entry name" value="Toll_tir_struct_dom_sf"/>
</dbReference>
<reference evidence="3 4" key="1">
    <citation type="submission" date="2022-04" db="EMBL/GenBank/DDBJ databases">
        <title>Genome diversity in the genus Frankia.</title>
        <authorList>
            <person name="Carlos-Shanley C."/>
            <person name="Hahn D."/>
        </authorList>
    </citation>
    <scope>NUCLEOTIDE SEQUENCE [LARGE SCALE GENOMIC DNA]</scope>
    <source>
        <strain evidence="3 4">Ag45/Mut15</strain>
    </source>
</reference>
<dbReference type="RefSeq" id="WP_248825155.1">
    <property type="nucleotide sequence ID" value="NZ_JALKFT010000012.1"/>
</dbReference>
<name>A0ABT0JZW5_9ACTN</name>
<gene>
    <name evidence="3" type="ORF">MXD59_13840</name>
</gene>
<dbReference type="SUPFAM" id="SSF52200">
    <property type="entry name" value="Toll/Interleukin receptor TIR domain"/>
    <property type="match status" value="1"/>
</dbReference>
<evidence type="ECO:0000313" key="3">
    <source>
        <dbReference type="EMBL" id="MCK9876849.1"/>
    </source>
</evidence>
<protein>
    <submittedName>
        <fullName evidence="3">Toll/interleukin-1 receptor domain-containing protein</fullName>
    </submittedName>
</protein>
<comment type="caution">
    <text evidence="3">The sequence shown here is derived from an EMBL/GenBank/DDBJ whole genome shotgun (WGS) entry which is preliminary data.</text>
</comment>
<keyword evidence="3" id="KW-0675">Receptor</keyword>
<sequence>MLEQAGLGVVNESWDLIPGTHRVGWLDRVISQARCTIAVVSDGYLSSPKAVAQWARPGHRGAGPARTGGTGRPRRDVQWQRKRRYRPDS</sequence>
<organism evidence="3 4">
    <name type="scientific">Frankia umida</name>
    <dbReference type="NCBI Taxonomy" id="573489"/>
    <lineage>
        <taxon>Bacteria</taxon>
        <taxon>Bacillati</taxon>
        <taxon>Actinomycetota</taxon>
        <taxon>Actinomycetes</taxon>
        <taxon>Frankiales</taxon>
        <taxon>Frankiaceae</taxon>
        <taxon>Frankia</taxon>
    </lineage>
</organism>
<evidence type="ECO:0000256" key="1">
    <source>
        <dbReference type="SAM" id="MobiDB-lite"/>
    </source>
</evidence>
<evidence type="ECO:0000259" key="2">
    <source>
        <dbReference type="Pfam" id="PF13676"/>
    </source>
</evidence>
<feature type="domain" description="TIR" evidence="2">
    <location>
        <begin position="2"/>
        <end position="55"/>
    </location>
</feature>
<dbReference type="EMBL" id="JALKFT010000012">
    <property type="protein sequence ID" value="MCK9876849.1"/>
    <property type="molecule type" value="Genomic_DNA"/>
</dbReference>
<proteinExistence type="predicted"/>
<feature type="region of interest" description="Disordered" evidence="1">
    <location>
        <begin position="55"/>
        <end position="89"/>
    </location>
</feature>
<keyword evidence="4" id="KW-1185">Reference proteome</keyword>
<feature type="compositionally biased region" description="Basic residues" evidence="1">
    <location>
        <begin position="80"/>
        <end position="89"/>
    </location>
</feature>